<dbReference type="InterPro" id="IPR001909">
    <property type="entry name" value="KRAB"/>
</dbReference>
<dbReference type="InterPro" id="IPR050169">
    <property type="entry name" value="Krueppel_C2H2_ZnF"/>
</dbReference>
<dbReference type="PANTHER" id="PTHR23232:SF158">
    <property type="entry name" value="KRAB DOMAIN-CONTAINING PROTEIN 5"/>
    <property type="match status" value="1"/>
</dbReference>
<dbReference type="PROSITE" id="PS50805">
    <property type="entry name" value="KRAB"/>
    <property type="match status" value="1"/>
</dbReference>
<dbReference type="SMART" id="SM00349">
    <property type="entry name" value="KRAB"/>
    <property type="match status" value="1"/>
</dbReference>
<dbReference type="Proteomes" id="UP000010552">
    <property type="component" value="Unassembled WGS sequence"/>
</dbReference>
<reference evidence="3" key="1">
    <citation type="journal article" date="2013" name="Science">
        <title>Comparative analysis of bat genomes provides insight into the evolution of flight and immunity.</title>
        <authorList>
            <person name="Zhang G."/>
            <person name="Cowled C."/>
            <person name="Shi Z."/>
            <person name="Huang Z."/>
            <person name="Bishop-Lilly K.A."/>
            <person name="Fang X."/>
            <person name="Wynne J.W."/>
            <person name="Xiong Z."/>
            <person name="Baker M.L."/>
            <person name="Zhao W."/>
            <person name="Tachedjian M."/>
            <person name="Zhu Y."/>
            <person name="Zhou P."/>
            <person name="Jiang X."/>
            <person name="Ng J."/>
            <person name="Yang L."/>
            <person name="Wu L."/>
            <person name="Xiao J."/>
            <person name="Feng Y."/>
            <person name="Chen Y."/>
            <person name="Sun X."/>
            <person name="Zhang Y."/>
            <person name="Marsh G.A."/>
            <person name="Crameri G."/>
            <person name="Broder C.C."/>
            <person name="Frey K.G."/>
            <person name="Wang L.F."/>
            <person name="Wang J."/>
        </authorList>
    </citation>
    <scope>NUCLEOTIDE SEQUENCE [LARGE SCALE GENOMIC DNA]</scope>
</reference>
<accession>L5L2C1</accession>
<gene>
    <name evidence="2" type="ORF">PAL_GLEAN10001668</name>
</gene>
<dbReference type="GO" id="GO:0006355">
    <property type="term" value="P:regulation of DNA-templated transcription"/>
    <property type="evidence" value="ECO:0007669"/>
    <property type="project" value="InterPro"/>
</dbReference>
<proteinExistence type="predicted"/>
<dbReference type="InParanoid" id="L5L2C1"/>
<keyword evidence="3" id="KW-1185">Reference proteome</keyword>
<dbReference type="SUPFAM" id="SSF109640">
    <property type="entry name" value="KRAB domain (Kruppel-associated box)"/>
    <property type="match status" value="1"/>
</dbReference>
<organism evidence="2 3">
    <name type="scientific">Pteropus alecto</name>
    <name type="common">Black flying fox</name>
    <dbReference type="NCBI Taxonomy" id="9402"/>
    <lineage>
        <taxon>Eukaryota</taxon>
        <taxon>Metazoa</taxon>
        <taxon>Chordata</taxon>
        <taxon>Craniata</taxon>
        <taxon>Vertebrata</taxon>
        <taxon>Euteleostomi</taxon>
        <taxon>Mammalia</taxon>
        <taxon>Eutheria</taxon>
        <taxon>Laurasiatheria</taxon>
        <taxon>Chiroptera</taxon>
        <taxon>Yinpterochiroptera</taxon>
        <taxon>Pteropodoidea</taxon>
        <taxon>Pteropodidae</taxon>
        <taxon>Pteropodinae</taxon>
        <taxon>Pteropus</taxon>
    </lineage>
</organism>
<dbReference type="Gene3D" id="6.10.140.140">
    <property type="match status" value="1"/>
</dbReference>
<evidence type="ECO:0000259" key="1">
    <source>
        <dbReference type="PROSITE" id="PS50805"/>
    </source>
</evidence>
<evidence type="ECO:0000313" key="3">
    <source>
        <dbReference type="Proteomes" id="UP000010552"/>
    </source>
</evidence>
<dbReference type="PANTHER" id="PTHR23232">
    <property type="entry name" value="KRAB DOMAIN C2H2 ZINC FINGER"/>
    <property type="match status" value="1"/>
</dbReference>
<dbReference type="EMBL" id="KB030404">
    <property type="protein sequence ID" value="ELK17580.1"/>
    <property type="molecule type" value="Genomic_DNA"/>
</dbReference>
<dbReference type="InterPro" id="IPR036051">
    <property type="entry name" value="KRAB_dom_sf"/>
</dbReference>
<dbReference type="FunCoup" id="L5L2C1">
    <property type="interactions" value="96"/>
</dbReference>
<evidence type="ECO:0000313" key="2">
    <source>
        <dbReference type="EMBL" id="ELK17580.1"/>
    </source>
</evidence>
<dbReference type="AlphaFoldDB" id="L5L2C1"/>
<protein>
    <submittedName>
        <fullName evidence="2">Zinc finger protein 726</fullName>
    </submittedName>
</protein>
<dbReference type="Pfam" id="PF01352">
    <property type="entry name" value="KRAB"/>
    <property type="match status" value="1"/>
</dbReference>
<dbReference type="CDD" id="cd07765">
    <property type="entry name" value="KRAB_A-box"/>
    <property type="match status" value="1"/>
</dbReference>
<feature type="domain" description="KRAB" evidence="1">
    <location>
        <begin position="8"/>
        <end position="79"/>
    </location>
</feature>
<sequence>MAASQGLLIFRDVAIEFSQEEWECLDTAQRALYRDVMSENYRNLVFLGLAVSKSDPIIFLEQMKEPWDLKRKKTISIHPGPVLFLLLDHVLPFLCMPYDLLLRFGIIRNSHEALGLWTYFSTGQHK</sequence>
<name>L5L2C1_PTEAL</name>